<keyword evidence="1" id="KW-1133">Transmembrane helix</keyword>
<dbReference type="EMBL" id="JAPUBN010000013">
    <property type="protein sequence ID" value="MCZ2721762.1"/>
    <property type="molecule type" value="Genomic_DNA"/>
</dbReference>
<evidence type="ECO:0000256" key="1">
    <source>
        <dbReference type="SAM" id="Phobius"/>
    </source>
</evidence>
<comment type="caution">
    <text evidence="2">The sequence shown here is derived from an EMBL/GenBank/DDBJ whole genome shotgun (WGS) entry which is preliminary data.</text>
</comment>
<dbReference type="RefSeq" id="WP_269124796.1">
    <property type="nucleotide sequence ID" value="NZ_JAPUBN010000013.1"/>
</dbReference>
<organism evidence="2 3">
    <name type="scientific">Marinomonas phaeophyticola</name>
    <dbReference type="NCBI Taxonomy" id="3004091"/>
    <lineage>
        <taxon>Bacteria</taxon>
        <taxon>Pseudomonadati</taxon>
        <taxon>Pseudomonadota</taxon>
        <taxon>Gammaproteobacteria</taxon>
        <taxon>Oceanospirillales</taxon>
        <taxon>Oceanospirillaceae</taxon>
        <taxon>Marinomonas</taxon>
    </lineage>
</organism>
<dbReference type="Proteomes" id="UP001149719">
    <property type="component" value="Unassembled WGS sequence"/>
</dbReference>
<reference evidence="2" key="1">
    <citation type="submission" date="2022-12" db="EMBL/GenBank/DDBJ databases">
        <title>Marinomonas 15G1-11 sp. nov, isolated from marine algae.</title>
        <authorList>
            <person name="Butt M."/>
            <person name="Choi D.G."/>
            <person name="Kim J.M."/>
            <person name="Lee J.K."/>
            <person name="Baek J.H."/>
            <person name="Jeon C.O."/>
        </authorList>
    </citation>
    <scope>NUCLEOTIDE SEQUENCE</scope>
    <source>
        <strain evidence="2">15G1-11</strain>
    </source>
</reference>
<keyword evidence="3" id="KW-1185">Reference proteome</keyword>
<evidence type="ECO:0000313" key="3">
    <source>
        <dbReference type="Proteomes" id="UP001149719"/>
    </source>
</evidence>
<keyword evidence="1" id="KW-0812">Transmembrane</keyword>
<feature type="transmembrane region" description="Helical" evidence="1">
    <location>
        <begin position="76"/>
        <end position="96"/>
    </location>
</feature>
<feature type="transmembrane region" description="Helical" evidence="1">
    <location>
        <begin position="38"/>
        <end position="56"/>
    </location>
</feature>
<keyword evidence="1" id="KW-0472">Membrane</keyword>
<accession>A0ABT4JTS4</accession>
<gene>
    <name evidence="2" type="ORF">O1D97_08875</name>
</gene>
<feature type="transmembrane region" description="Helical" evidence="1">
    <location>
        <begin position="140"/>
        <end position="159"/>
    </location>
</feature>
<feature type="transmembrane region" description="Helical" evidence="1">
    <location>
        <begin position="103"/>
        <end position="120"/>
    </location>
</feature>
<name>A0ABT4JTS4_9GAMM</name>
<feature type="transmembrane region" description="Helical" evidence="1">
    <location>
        <begin position="6"/>
        <end position="26"/>
    </location>
</feature>
<proteinExistence type="predicted"/>
<sequence length="183" mass="20239">MTLSFVFEVAMLSTSVIGILVASWMLWRARLQRDLQALSGFAIMMAIWCLGHSALFHGFSTLGVHLILANPLMPTFFLHFATAFVKTGIVSPPWLLNLYKRLPWIYGMSIFIVLLSWVVGAGDVRSSDVMDVFLFLQTRAGLILSIPLLLVLLLMLFCYMGGGSIRVISVALFSLSLVSRHGG</sequence>
<protein>
    <recommendedName>
        <fullName evidence="4">Histidine kinase N-terminal 7TM region domain-containing protein</fullName>
    </recommendedName>
</protein>
<evidence type="ECO:0000313" key="2">
    <source>
        <dbReference type="EMBL" id="MCZ2721762.1"/>
    </source>
</evidence>
<evidence type="ECO:0008006" key="4">
    <source>
        <dbReference type="Google" id="ProtNLM"/>
    </source>
</evidence>